<dbReference type="SUPFAM" id="SSF49367">
    <property type="entry name" value="Superoxide reductase-like"/>
    <property type="match status" value="1"/>
</dbReference>
<dbReference type="InterPro" id="IPR051233">
    <property type="entry name" value="Desulfoferrodoxin_SOR"/>
</dbReference>
<evidence type="ECO:0000256" key="1">
    <source>
        <dbReference type="ARBA" id="ARBA00005941"/>
    </source>
</evidence>
<evidence type="ECO:0000259" key="12">
    <source>
        <dbReference type="Pfam" id="PF06397"/>
    </source>
</evidence>
<proteinExistence type="inferred from homology"/>
<dbReference type="SUPFAM" id="SSF57802">
    <property type="entry name" value="Rubredoxin-like"/>
    <property type="match status" value="1"/>
</dbReference>
<dbReference type="Proteomes" id="UP000749320">
    <property type="component" value="Unassembled WGS sequence"/>
</dbReference>
<dbReference type="Gene3D" id="2.20.28.100">
    <property type="entry name" value="Desulphoferrodoxin, N-terminal domain"/>
    <property type="match status" value="1"/>
</dbReference>
<feature type="domain" description="Desulfoferrodoxin ferrous iron-binding" evidence="11">
    <location>
        <begin position="38"/>
        <end position="123"/>
    </location>
</feature>
<dbReference type="Gene3D" id="2.60.40.730">
    <property type="entry name" value="SOR catalytic domain"/>
    <property type="match status" value="1"/>
</dbReference>
<dbReference type="CDD" id="cd00524">
    <property type="entry name" value="SORL"/>
    <property type="match status" value="1"/>
</dbReference>
<evidence type="ECO:0000256" key="9">
    <source>
        <dbReference type="ARBA" id="ARBA00031398"/>
    </source>
</evidence>
<organism evidence="14 15">
    <name type="scientific">Thomasclavelia spiroformis</name>
    <dbReference type="NCBI Taxonomy" id="29348"/>
    <lineage>
        <taxon>Bacteria</taxon>
        <taxon>Bacillati</taxon>
        <taxon>Bacillota</taxon>
        <taxon>Erysipelotrichia</taxon>
        <taxon>Erysipelotrichales</taxon>
        <taxon>Coprobacillaceae</taxon>
        <taxon>Thomasclavelia</taxon>
    </lineage>
</organism>
<evidence type="ECO:0000256" key="4">
    <source>
        <dbReference type="ARBA" id="ARBA00022448"/>
    </source>
</evidence>
<reference evidence="14" key="2">
    <citation type="journal article" date="2018" name="BMC Genomics">
        <title>Whole genome sequencing and function prediction of 133 gut anaerobes isolated from chicken caecum in pure cultures.</title>
        <authorList>
            <person name="Medvecky M."/>
            <person name="Cejkova D."/>
            <person name="Polansky O."/>
            <person name="Karasova D."/>
            <person name="Kubasova T."/>
            <person name="Cizek A."/>
            <person name="Rychlik I."/>
        </authorList>
    </citation>
    <scope>NUCLEOTIDE SEQUENCE</scope>
    <source>
        <strain evidence="14">An149</strain>
    </source>
</reference>
<reference evidence="13" key="4">
    <citation type="submission" date="2021-09" db="EMBL/GenBank/DDBJ databases">
        <authorList>
            <person name="Gilroy R."/>
        </authorList>
    </citation>
    <scope>NUCLEOTIDE SEQUENCE</scope>
    <source>
        <strain evidence="13">CHK193-16274</strain>
    </source>
</reference>
<dbReference type="AlphaFoldDB" id="A0A1Y4EAW6"/>
<evidence type="ECO:0000259" key="11">
    <source>
        <dbReference type="Pfam" id="PF01880"/>
    </source>
</evidence>
<dbReference type="InterPro" id="IPR038094">
    <property type="entry name" value="Desulfoferrodoxin_N_sf"/>
</dbReference>
<dbReference type="RefSeq" id="WP_087256536.1">
    <property type="nucleotide sequence ID" value="NZ_CAJFOD010000127.1"/>
</dbReference>
<evidence type="ECO:0000256" key="6">
    <source>
        <dbReference type="ARBA" id="ARBA00022982"/>
    </source>
</evidence>
<evidence type="ECO:0000256" key="5">
    <source>
        <dbReference type="ARBA" id="ARBA00022723"/>
    </source>
</evidence>
<dbReference type="PANTHER" id="PTHR36541:SF1">
    <property type="entry name" value="SUPEROXIDE REDUCTASE-RELATED"/>
    <property type="match status" value="1"/>
</dbReference>
<evidence type="ECO:0000256" key="3">
    <source>
        <dbReference type="ARBA" id="ARBA00014839"/>
    </source>
</evidence>
<keyword evidence="7" id="KW-0408">Iron</keyword>
<evidence type="ECO:0000313" key="15">
    <source>
        <dbReference type="Proteomes" id="UP000196258"/>
    </source>
</evidence>
<dbReference type="GO" id="GO:0050605">
    <property type="term" value="F:superoxide reductase activity"/>
    <property type="evidence" value="ECO:0007669"/>
    <property type="project" value="UniProtKB-EC"/>
</dbReference>
<dbReference type="InterPro" id="IPR004462">
    <property type="entry name" value="Desulfoferrodoxin_N"/>
</dbReference>
<evidence type="ECO:0000256" key="8">
    <source>
        <dbReference type="ARBA" id="ARBA00024690"/>
    </source>
</evidence>
<keyword evidence="4" id="KW-0813">Transport</keyword>
<feature type="domain" description="Desulfoferrodoxin N-terminal" evidence="12">
    <location>
        <begin position="4"/>
        <end position="32"/>
    </location>
</feature>
<comment type="function">
    <text evidence="8">Catalyzes the one-electron reduction of superoxide anion radical to hydrogen peroxide at a nonheme ferrous iron center. Plays a fundamental role in case of oxidative stress via its superoxide detoxification activity.</text>
</comment>
<dbReference type="Pfam" id="PF06397">
    <property type="entry name" value="Desulfoferrod_N"/>
    <property type="match status" value="1"/>
</dbReference>
<dbReference type="Proteomes" id="UP000196258">
    <property type="component" value="Unassembled WGS sequence"/>
</dbReference>
<evidence type="ECO:0000256" key="7">
    <source>
        <dbReference type="ARBA" id="ARBA00023004"/>
    </source>
</evidence>
<keyword evidence="5" id="KW-0479">Metal-binding</keyword>
<comment type="catalytic activity">
    <reaction evidence="10">
        <text>reduced [rubredoxin] + superoxide + 2 H(+) = oxidized [rubredoxin] + H2O2</text>
        <dbReference type="Rhea" id="RHEA:21324"/>
        <dbReference type="Rhea" id="RHEA-COMP:10302"/>
        <dbReference type="Rhea" id="RHEA-COMP:10303"/>
        <dbReference type="ChEBI" id="CHEBI:15378"/>
        <dbReference type="ChEBI" id="CHEBI:16240"/>
        <dbReference type="ChEBI" id="CHEBI:18421"/>
        <dbReference type="ChEBI" id="CHEBI:29033"/>
        <dbReference type="ChEBI" id="CHEBI:29034"/>
        <dbReference type="EC" id="1.15.1.2"/>
    </reaction>
</comment>
<dbReference type="GO" id="GO:0005506">
    <property type="term" value="F:iron ion binding"/>
    <property type="evidence" value="ECO:0007669"/>
    <property type="project" value="InterPro"/>
</dbReference>
<dbReference type="EMBL" id="DYWV01000335">
    <property type="protein sequence ID" value="HJF41183.1"/>
    <property type="molecule type" value="Genomic_DNA"/>
</dbReference>
<dbReference type="InterPro" id="IPR036073">
    <property type="entry name" value="Desulfoferrodoxin_Fe-bd_dom_sf"/>
</dbReference>
<name>A0A1Y4EAW6_9FIRM</name>
<gene>
    <name evidence="14" type="ORF">B5E91_07560</name>
    <name evidence="13" type="ORF">K8V91_09685</name>
</gene>
<dbReference type="EC" id="1.15.1.2" evidence="2"/>
<dbReference type="InterPro" id="IPR002742">
    <property type="entry name" value="Desulfoferrodoxin_Fe-bd_dom"/>
</dbReference>
<comment type="caution">
    <text evidence="14">The sequence shown here is derived from an EMBL/GenBank/DDBJ whole genome shotgun (WGS) entry which is preliminary data.</text>
</comment>
<evidence type="ECO:0000313" key="14">
    <source>
        <dbReference type="EMBL" id="OUQ05170.1"/>
    </source>
</evidence>
<evidence type="ECO:0000256" key="10">
    <source>
        <dbReference type="ARBA" id="ARBA00047448"/>
    </source>
</evidence>
<accession>A0A1Y4EAW6</accession>
<dbReference type="EMBL" id="NFLB01000007">
    <property type="protein sequence ID" value="OUQ05170.1"/>
    <property type="molecule type" value="Genomic_DNA"/>
</dbReference>
<evidence type="ECO:0000313" key="13">
    <source>
        <dbReference type="EMBL" id="HJF41183.1"/>
    </source>
</evidence>
<protein>
    <recommendedName>
        <fullName evidence="3">Desulfoferrodoxin</fullName>
        <ecNumber evidence="2">1.15.1.2</ecNumber>
    </recommendedName>
    <alternativeName>
        <fullName evidence="9">Superoxide reductase</fullName>
    </alternativeName>
</protein>
<reference evidence="13" key="3">
    <citation type="journal article" date="2021" name="PeerJ">
        <title>Extensive microbial diversity within the chicken gut microbiome revealed by metagenomics and culture.</title>
        <authorList>
            <person name="Gilroy R."/>
            <person name="Ravi A."/>
            <person name="Getino M."/>
            <person name="Pursley I."/>
            <person name="Horton D.L."/>
            <person name="Alikhan N.F."/>
            <person name="Baker D."/>
            <person name="Gharbi K."/>
            <person name="Hall N."/>
            <person name="Watson M."/>
            <person name="Adriaenssens E.M."/>
            <person name="Foster-Nyarko E."/>
            <person name="Jarju S."/>
            <person name="Secka A."/>
            <person name="Antonio M."/>
            <person name="Oren A."/>
            <person name="Chaudhuri R.R."/>
            <person name="La Ragione R."/>
            <person name="Hildebrand F."/>
            <person name="Pallen M.J."/>
        </authorList>
    </citation>
    <scope>NUCLEOTIDE SEQUENCE</scope>
    <source>
        <strain evidence="13">CHK193-16274</strain>
    </source>
</reference>
<reference evidence="15" key="1">
    <citation type="submission" date="2017-04" db="EMBL/GenBank/DDBJ databases">
        <title>Function of individual gut microbiota members based on whole genome sequencing of pure cultures obtained from chicken caecum.</title>
        <authorList>
            <person name="Medvecky M."/>
            <person name="Cejkova D."/>
            <person name="Polansky O."/>
            <person name="Karasova D."/>
            <person name="Kubasova T."/>
            <person name="Cizek A."/>
            <person name="Rychlik I."/>
        </authorList>
    </citation>
    <scope>NUCLEOTIDE SEQUENCE [LARGE SCALE GENOMIC DNA]</scope>
    <source>
        <strain evidence="15">An149</strain>
    </source>
</reference>
<dbReference type="Pfam" id="PF01880">
    <property type="entry name" value="Desulfoferrodox"/>
    <property type="match status" value="1"/>
</dbReference>
<evidence type="ECO:0000256" key="2">
    <source>
        <dbReference type="ARBA" id="ARBA00012679"/>
    </source>
</evidence>
<keyword evidence="6" id="KW-0249">Electron transport</keyword>
<sequence>MKLLKCPICGNVVEVVEDHGVPVMCCGKPMVEIKAGEVDAAVEKHVPVVKVESDYLVVTVGEVLHPMTAEHLISNIWVEFSDGSAMKVTLTAEDEPIAKFNVANKKGKATVYEYCNLHGLWKTEIDL</sequence>
<dbReference type="PANTHER" id="PTHR36541">
    <property type="entry name" value="SUPEROXIDE REDUCTASE-RELATED"/>
    <property type="match status" value="1"/>
</dbReference>
<comment type="similarity">
    <text evidence="1">Belongs to the desulfoferrodoxin family.</text>
</comment>